<feature type="region of interest" description="Disordered" evidence="2">
    <location>
        <begin position="520"/>
        <end position="628"/>
    </location>
</feature>
<feature type="compositionally biased region" description="Basic and acidic residues" evidence="2">
    <location>
        <begin position="377"/>
        <end position="387"/>
    </location>
</feature>
<dbReference type="EMBL" id="AHZU02001592">
    <property type="protein sequence ID" value="KFG30774.1"/>
    <property type="molecule type" value="Genomic_DNA"/>
</dbReference>
<protein>
    <submittedName>
        <fullName evidence="3">Putative pre-mRNA-splicing factor CWC26, related protein</fullName>
    </submittedName>
</protein>
<dbReference type="Pfam" id="PF09736">
    <property type="entry name" value="Bud13"/>
    <property type="match status" value="1"/>
</dbReference>
<dbReference type="Proteomes" id="UP000028837">
    <property type="component" value="Unassembled WGS sequence"/>
</dbReference>
<evidence type="ECO:0000256" key="2">
    <source>
        <dbReference type="SAM" id="MobiDB-lite"/>
    </source>
</evidence>
<feature type="compositionally biased region" description="Basic and acidic residues" evidence="2">
    <location>
        <begin position="175"/>
        <end position="197"/>
    </location>
</feature>
<feature type="compositionally biased region" description="Polar residues" evidence="2">
    <location>
        <begin position="219"/>
        <end position="228"/>
    </location>
</feature>
<dbReference type="GO" id="GO:0005684">
    <property type="term" value="C:U2-type spliceosomal complex"/>
    <property type="evidence" value="ECO:0007669"/>
    <property type="project" value="TreeGrafter"/>
</dbReference>
<evidence type="ECO:0000256" key="1">
    <source>
        <dbReference type="ARBA" id="ARBA00011069"/>
    </source>
</evidence>
<feature type="region of interest" description="Disordered" evidence="2">
    <location>
        <begin position="154"/>
        <end position="491"/>
    </location>
</feature>
<dbReference type="PANTHER" id="PTHR31809:SF0">
    <property type="entry name" value="BUD13 HOMOLOG"/>
    <property type="match status" value="1"/>
</dbReference>
<feature type="compositionally biased region" description="Basic and acidic residues" evidence="2">
    <location>
        <begin position="281"/>
        <end position="304"/>
    </location>
</feature>
<gene>
    <name evidence="3" type="ORF">TGDOM2_264130</name>
</gene>
<dbReference type="GO" id="GO:0000398">
    <property type="term" value="P:mRNA splicing, via spliceosome"/>
    <property type="evidence" value="ECO:0007669"/>
    <property type="project" value="TreeGrafter"/>
</dbReference>
<reference evidence="3 4" key="1">
    <citation type="submission" date="2014-02" db="EMBL/GenBank/DDBJ databases">
        <authorList>
            <person name="Sibley D."/>
            <person name="Venepally P."/>
            <person name="Karamycheva S."/>
            <person name="Hadjithomas M."/>
            <person name="Khan A."/>
            <person name="Brunk B."/>
            <person name="Roos D."/>
            <person name="Caler E."/>
            <person name="Lorenzi H."/>
        </authorList>
    </citation>
    <scope>NUCLEOTIDE SEQUENCE [LARGE SCALE GENOMIC DNA]</scope>
    <source>
        <strain evidence="3 4">GAB2-2007-GAL-DOM2</strain>
    </source>
</reference>
<dbReference type="GO" id="GO:0070274">
    <property type="term" value="C:RES complex"/>
    <property type="evidence" value="ECO:0007669"/>
    <property type="project" value="TreeGrafter"/>
</dbReference>
<feature type="compositionally biased region" description="Basic and acidic residues" evidence="2">
    <location>
        <begin position="580"/>
        <end position="591"/>
    </location>
</feature>
<dbReference type="PANTHER" id="PTHR31809">
    <property type="entry name" value="BUD13 HOMOLOG"/>
    <property type="match status" value="1"/>
</dbReference>
<comment type="similarity">
    <text evidence="1">Belongs to the CWC26 family.</text>
</comment>
<evidence type="ECO:0000313" key="4">
    <source>
        <dbReference type="Proteomes" id="UP000028837"/>
    </source>
</evidence>
<feature type="compositionally biased region" description="Basic and acidic residues" evidence="2">
    <location>
        <begin position="254"/>
        <end position="267"/>
    </location>
</feature>
<comment type="caution">
    <text evidence="3">The sequence shown here is derived from an EMBL/GenBank/DDBJ whole genome shotgun (WGS) entry which is preliminary data.</text>
</comment>
<feature type="region of interest" description="Disordered" evidence="2">
    <location>
        <begin position="1"/>
        <end position="20"/>
    </location>
</feature>
<dbReference type="AlphaFoldDB" id="A0A086JF56"/>
<feature type="compositionally biased region" description="Basic and acidic residues" evidence="2">
    <location>
        <begin position="550"/>
        <end position="564"/>
    </location>
</feature>
<dbReference type="InterPro" id="IPR051112">
    <property type="entry name" value="CWC26_splicing_factor"/>
</dbReference>
<dbReference type="OrthoDB" id="6022at2759"/>
<name>A0A086JF56_TOXGO</name>
<evidence type="ECO:0000313" key="3">
    <source>
        <dbReference type="EMBL" id="KFG30774.1"/>
    </source>
</evidence>
<feature type="compositionally biased region" description="Basic and acidic residues" evidence="2">
    <location>
        <begin position="613"/>
        <end position="627"/>
    </location>
</feature>
<feature type="compositionally biased region" description="Basic and acidic residues" evidence="2">
    <location>
        <begin position="420"/>
        <end position="467"/>
    </location>
</feature>
<feature type="compositionally biased region" description="Low complexity" evidence="2">
    <location>
        <begin position="393"/>
        <end position="405"/>
    </location>
</feature>
<accession>A0A086JF56</accession>
<proteinExistence type="inferred from homology"/>
<dbReference type="VEuPathDB" id="ToxoDB:TGDOM2_264130"/>
<dbReference type="InterPro" id="IPR018609">
    <property type="entry name" value="Bud13"/>
</dbReference>
<feature type="region of interest" description="Disordered" evidence="2">
    <location>
        <begin position="28"/>
        <end position="81"/>
    </location>
</feature>
<feature type="compositionally biased region" description="Basic and acidic residues" evidence="2">
    <location>
        <begin position="324"/>
        <end position="335"/>
    </location>
</feature>
<feature type="compositionally biased region" description="Basic and acidic residues" evidence="2">
    <location>
        <begin position="347"/>
        <end position="368"/>
    </location>
</feature>
<dbReference type="GO" id="GO:0003723">
    <property type="term" value="F:RNA binding"/>
    <property type="evidence" value="ECO:0007669"/>
    <property type="project" value="TreeGrafter"/>
</dbReference>
<sequence>MSSSSKKSTHSGSSTSSSASKLDYLKKYMAKGGSDGGGTSGKKKRKGPGASEGSRETGFRLNDASEEVDVRAPARRRPGGSLAFNAAQFGRVLRPTVAGNGKAYAYQLEEGFDSEGSDEHQDEEDIVVVDADGRNVALNELQAKRVHAIVRDQEAREMGLPRDSGARGGGVLNLAERRREDAGPSRHEDSDWDDRGASRKKPASDVGEEVGKEKGIGESASSTVSGIKQENDIDLAVFNAPFERSQKPGVEGKGPNERLDVGEERPDLSPLRRRRNAGGSSEDRERSTERSRQDERGSLERGARDALSLASGKLHANALSTERQVVKRERKDMSPPRRWPPVSDGLSAEREREDLSPPRRRGTSREEGNSGSPGDVQRLRQGEDLSPPRRRPTPSSVPSQTTQLSCSSAFLNSHERRKSRSPERRTDRDLSPPRRRDGGSRNEMSGRENDSDKRGREEVQRRSESRGSKSTGLLTLDDYRASGIGTEKEPSLLTKDKLAREVVRQVVYRDRQGRIITEEEWLELQDQKRGKRRKKERSPPPELEWGKGLVQKEAREKQAQEDAKVAQQPLTRYDIDEEYDRNLQDRARWEDPMNQVPQKADESRATPAVPEQSKGKEHPKCPHDAPRNRFGILPGYRWDGVVRGNGYEDRRLKAINRKNLEARMAHMNNVADM</sequence>
<organism evidence="3 4">
    <name type="scientific">Toxoplasma gondii GAB2-2007-GAL-DOM2</name>
    <dbReference type="NCBI Taxonomy" id="1130820"/>
    <lineage>
        <taxon>Eukaryota</taxon>
        <taxon>Sar</taxon>
        <taxon>Alveolata</taxon>
        <taxon>Apicomplexa</taxon>
        <taxon>Conoidasida</taxon>
        <taxon>Coccidia</taxon>
        <taxon>Eucoccidiorida</taxon>
        <taxon>Eimeriorina</taxon>
        <taxon>Sarcocystidae</taxon>
        <taxon>Toxoplasma</taxon>
    </lineage>
</organism>